<protein>
    <recommendedName>
        <fullName evidence="7">Bacterial sugar transferase domain-containing protein</fullName>
    </recommendedName>
</protein>
<dbReference type="InterPro" id="IPR029044">
    <property type="entry name" value="Nucleotide-diphossugar_trans"/>
</dbReference>
<dbReference type="Pfam" id="PF02397">
    <property type="entry name" value="Bac_transf"/>
    <property type="match status" value="1"/>
</dbReference>
<dbReference type="Gene3D" id="3.90.550.10">
    <property type="entry name" value="Spore Coat Polysaccharide Biosynthesis Protein SpsA, Chain A"/>
    <property type="match status" value="1"/>
</dbReference>
<comment type="caution">
    <text evidence="5">The sequence shown here is derived from an EMBL/GenBank/DDBJ whole genome shotgun (WGS) entry which is preliminary data.</text>
</comment>
<dbReference type="PANTHER" id="PTHR30576">
    <property type="entry name" value="COLANIC BIOSYNTHESIS UDP-GLUCOSE LIPID CARRIER TRANSFERASE"/>
    <property type="match status" value="1"/>
</dbReference>
<dbReference type="PANTHER" id="PTHR30576:SF10">
    <property type="entry name" value="SLL5057 PROTEIN"/>
    <property type="match status" value="1"/>
</dbReference>
<accession>A0A419F6D9</accession>
<organism evidence="5 6">
    <name type="scientific">Candidatus Abyssobacteria bacterium SURF_17</name>
    <dbReference type="NCBI Taxonomy" id="2093361"/>
    <lineage>
        <taxon>Bacteria</taxon>
        <taxon>Pseudomonadati</taxon>
        <taxon>Candidatus Hydrogenedentota</taxon>
        <taxon>Candidatus Abyssobacteria</taxon>
    </lineage>
</organism>
<proteinExistence type="inferred from homology"/>
<evidence type="ECO:0000256" key="1">
    <source>
        <dbReference type="ARBA" id="ARBA00006464"/>
    </source>
</evidence>
<comment type="similarity">
    <text evidence="1">Belongs to the bacterial sugar transferase family.</text>
</comment>
<dbReference type="SUPFAM" id="SSF53448">
    <property type="entry name" value="Nucleotide-diphospho-sugar transferases"/>
    <property type="match status" value="1"/>
</dbReference>
<name>A0A419F6D9_9BACT</name>
<reference evidence="5 6" key="1">
    <citation type="journal article" date="2017" name="ISME J.">
        <title>Energy and carbon metabolisms in a deep terrestrial subsurface fluid microbial community.</title>
        <authorList>
            <person name="Momper L."/>
            <person name="Jungbluth S.P."/>
            <person name="Lee M.D."/>
            <person name="Amend J.P."/>
        </authorList>
    </citation>
    <scope>NUCLEOTIDE SEQUENCE [LARGE SCALE GENOMIC DNA]</scope>
    <source>
        <strain evidence="5">SURF_17</strain>
    </source>
</reference>
<evidence type="ECO:0000313" key="6">
    <source>
        <dbReference type="Proteomes" id="UP000285961"/>
    </source>
</evidence>
<dbReference type="Pfam" id="PF00483">
    <property type="entry name" value="NTP_transferase"/>
    <property type="match status" value="1"/>
</dbReference>
<evidence type="ECO:0000256" key="2">
    <source>
        <dbReference type="SAM" id="Phobius"/>
    </source>
</evidence>
<keyword evidence="2" id="KW-1133">Transmembrane helix</keyword>
<keyword evidence="2" id="KW-0472">Membrane</keyword>
<dbReference type="AlphaFoldDB" id="A0A419F6D9"/>
<sequence length="583" mass="65185">MEAQCHHDVKAVIAAGGLKSRSIYPLRLPEALFPVMNKPSLSHALGVLGTVGVPEAFISIGSGDVESAQRSQELNGLAVRWVVEDYPRGTAGCLKQVEEHLRGMTIILISANLLYFTAEDLREMIKFHRESGADLTVGMNAIGHDRPNRERVLLGADGGIDSIVQILPSMDQRSNLRTSGMYIIESSVLDHVNSNGFVDMKEQLLPRLRSSGMKIVGWKHTGFNVDVRTMGDYLRVNFELLRNTELANGHLHGRYTEVTSNVWVGQNVSIDPSATLVRPLVIGDDSRVEEGATLVGPAVIGERCVLGKGSFVRESIFWPDSVVAPALEVERCLVSGKVNGSGNGRCREMLMLDGEPYLDGISTWTDSAVIRKVVRKRPLSLSGMDGRIYELFKRTFDIVFAALFMIPALPLFALIGLVVKLDSSGPAFFKQTRCGKDGKSFRMIKFRTMVKNAEELKETIRHLNQSDGPMFKIPNDPRETRFGRALRATNLDEIPQLINVLRGEMSLVGPRPLSTEEMRYNPHWRDARLTVRPGITGLWQIYGKDTNLFHDWIRYDIQYVDERSLWLDAKIIFVTLLKMLKLL</sequence>
<feature type="domain" description="Nucleotidyl transferase" evidence="3">
    <location>
        <begin position="10"/>
        <end position="238"/>
    </location>
</feature>
<keyword evidence="2" id="KW-0812">Transmembrane</keyword>
<evidence type="ECO:0000313" key="5">
    <source>
        <dbReference type="EMBL" id="RJP73825.1"/>
    </source>
</evidence>
<dbReference type="InterPro" id="IPR005835">
    <property type="entry name" value="NTP_transferase_dom"/>
</dbReference>
<feature type="transmembrane region" description="Helical" evidence="2">
    <location>
        <begin position="398"/>
        <end position="419"/>
    </location>
</feature>
<evidence type="ECO:0008006" key="7">
    <source>
        <dbReference type="Google" id="ProtNLM"/>
    </source>
</evidence>
<evidence type="ECO:0000259" key="3">
    <source>
        <dbReference type="Pfam" id="PF00483"/>
    </source>
</evidence>
<gene>
    <name evidence="5" type="ORF">C4532_03945</name>
</gene>
<dbReference type="EMBL" id="QZKI01000023">
    <property type="protein sequence ID" value="RJP73825.1"/>
    <property type="molecule type" value="Genomic_DNA"/>
</dbReference>
<dbReference type="InterPro" id="IPR003362">
    <property type="entry name" value="Bact_transf"/>
</dbReference>
<dbReference type="Proteomes" id="UP000285961">
    <property type="component" value="Unassembled WGS sequence"/>
</dbReference>
<dbReference type="GO" id="GO:0016780">
    <property type="term" value="F:phosphotransferase activity, for other substituted phosphate groups"/>
    <property type="evidence" value="ECO:0007669"/>
    <property type="project" value="TreeGrafter"/>
</dbReference>
<feature type="domain" description="Bacterial sugar transferase" evidence="4">
    <location>
        <begin position="393"/>
        <end position="581"/>
    </location>
</feature>
<dbReference type="Gene3D" id="2.160.10.10">
    <property type="entry name" value="Hexapeptide repeat proteins"/>
    <property type="match status" value="1"/>
</dbReference>
<evidence type="ECO:0000259" key="4">
    <source>
        <dbReference type="Pfam" id="PF02397"/>
    </source>
</evidence>